<feature type="transmembrane region" description="Helical" evidence="7">
    <location>
        <begin position="301"/>
        <end position="322"/>
    </location>
</feature>
<keyword evidence="6 7" id="KW-0472">Membrane</keyword>
<dbReference type="EMBL" id="FOXI01000001">
    <property type="protein sequence ID" value="SFP12056.1"/>
    <property type="molecule type" value="Genomic_DNA"/>
</dbReference>
<feature type="transmembrane region" description="Helical" evidence="7">
    <location>
        <begin position="195"/>
        <end position="214"/>
    </location>
</feature>
<feature type="transmembrane region" description="Helical" evidence="7">
    <location>
        <begin position="134"/>
        <end position="159"/>
    </location>
</feature>
<accession>A0A1I5MSU8</accession>
<evidence type="ECO:0000256" key="5">
    <source>
        <dbReference type="ARBA" id="ARBA00022989"/>
    </source>
</evidence>
<proteinExistence type="inferred from homology"/>
<keyword evidence="2 7" id="KW-0813">Transport</keyword>
<dbReference type="OrthoDB" id="312811at2157"/>
<gene>
    <name evidence="9" type="ORF">SAMN05216277_101373</name>
</gene>
<dbReference type="PANTHER" id="PTHR43386:SF1">
    <property type="entry name" value="D,D-DIPEPTIDE TRANSPORT SYSTEM PERMEASE PROTEIN DDPC-RELATED"/>
    <property type="match status" value="1"/>
</dbReference>
<keyword evidence="4 7" id="KW-0812">Transmembrane</keyword>
<dbReference type="CDD" id="cd06261">
    <property type="entry name" value="TM_PBP2"/>
    <property type="match status" value="1"/>
</dbReference>
<evidence type="ECO:0000256" key="1">
    <source>
        <dbReference type="ARBA" id="ARBA00004651"/>
    </source>
</evidence>
<dbReference type="Gene3D" id="1.10.3720.10">
    <property type="entry name" value="MetI-like"/>
    <property type="match status" value="1"/>
</dbReference>
<dbReference type="RefSeq" id="WP_074875013.1">
    <property type="nucleotide sequence ID" value="NZ_FOXI01000001.1"/>
</dbReference>
<keyword evidence="5 7" id="KW-1133">Transmembrane helix</keyword>
<keyword evidence="3" id="KW-1003">Cell membrane</keyword>
<comment type="subcellular location">
    <subcellularLocation>
        <location evidence="1 7">Cell membrane</location>
        <topology evidence="1 7">Multi-pass membrane protein</topology>
    </subcellularLocation>
</comment>
<sequence length="343" mass="37279">MSHESQRTTTTERGRIRVTGFDTSVFEDRDERFEWQQDESTVSRDRMTRAWERFKRNRTALVGLAIIAVMLFTTIFARPIAIEGITIQPFSLAPFDPTNSNFGALNQGPSAAHPFGTDWSGKDILSRVMYGGRYSLTIGVITVGIALSVGVPLGALAGYYGGWIDEVIMRLVDILYAFPFLVLAIALIAVLGQGFWNMITALVLVVWISYARLLRGEVLSVKENEYVTAAKALGARDRSIIFRHVVPNAMAPVIVQATLGIGTVVLNAAALGFLGLGLEPGSPEWGSMLARGRSSLIQGQWWITVFPGLAIFLFVLSINLVGDGVRDAVDPQGDTSGGAGVRE</sequence>
<organism evidence="9 10">
    <name type="scientific">Halolamina pelagica</name>
    <dbReference type="NCBI Taxonomy" id="699431"/>
    <lineage>
        <taxon>Archaea</taxon>
        <taxon>Methanobacteriati</taxon>
        <taxon>Methanobacteriota</taxon>
        <taxon>Stenosarchaea group</taxon>
        <taxon>Halobacteria</taxon>
        <taxon>Halobacteriales</taxon>
        <taxon>Haloferacaceae</taxon>
    </lineage>
</organism>
<dbReference type="PROSITE" id="PS50928">
    <property type="entry name" value="ABC_TM1"/>
    <property type="match status" value="1"/>
</dbReference>
<name>A0A1I5MSU8_9EURY</name>
<dbReference type="PANTHER" id="PTHR43386">
    <property type="entry name" value="OLIGOPEPTIDE TRANSPORT SYSTEM PERMEASE PROTEIN APPC"/>
    <property type="match status" value="1"/>
</dbReference>
<dbReference type="InterPro" id="IPR000515">
    <property type="entry name" value="MetI-like"/>
</dbReference>
<evidence type="ECO:0000256" key="2">
    <source>
        <dbReference type="ARBA" id="ARBA00022448"/>
    </source>
</evidence>
<evidence type="ECO:0000256" key="6">
    <source>
        <dbReference type="ARBA" id="ARBA00023136"/>
    </source>
</evidence>
<comment type="similarity">
    <text evidence="7">Belongs to the binding-protein-dependent transport system permease family.</text>
</comment>
<dbReference type="SUPFAM" id="SSF161098">
    <property type="entry name" value="MetI-like"/>
    <property type="match status" value="1"/>
</dbReference>
<feature type="transmembrane region" description="Helical" evidence="7">
    <location>
        <begin position="253"/>
        <end position="278"/>
    </location>
</feature>
<protein>
    <submittedName>
        <fullName evidence="9">Peptide/nickel transport system permease protein</fullName>
    </submittedName>
</protein>
<dbReference type="InterPro" id="IPR050366">
    <property type="entry name" value="BP-dependent_transpt_permease"/>
</dbReference>
<feature type="domain" description="ABC transmembrane type-1" evidence="8">
    <location>
        <begin position="132"/>
        <end position="322"/>
    </location>
</feature>
<evidence type="ECO:0000313" key="9">
    <source>
        <dbReference type="EMBL" id="SFP12056.1"/>
    </source>
</evidence>
<dbReference type="InterPro" id="IPR035906">
    <property type="entry name" value="MetI-like_sf"/>
</dbReference>
<feature type="transmembrane region" description="Helical" evidence="7">
    <location>
        <begin position="59"/>
        <end position="81"/>
    </location>
</feature>
<reference evidence="10" key="1">
    <citation type="submission" date="2016-10" db="EMBL/GenBank/DDBJ databases">
        <authorList>
            <person name="Varghese N."/>
            <person name="Submissions S."/>
        </authorList>
    </citation>
    <scope>NUCLEOTIDE SEQUENCE [LARGE SCALE GENOMIC DNA]</scope>
    <source>
        <strain evidence="10">CGMCC 1.10329</strain>
    </source>
</reference>
<dbReference type="InterPro" id="IPR025966">
    <property type="entry name" value="OppC_N"/>
</dbReference>
<dbReference type="GO" id="GO:0005886">
    <property type="term" value="C:plasma membrane"/>
    <property type="evidence" value="ECO:0007669"/>
    <property type="project" value="UniProtKB-SubCell"/>
</dbReference>
<dbReference type="GO" id="GO:0055085">
    <property type="term" value="P:transmembrane transport"/>
    <property type="evidence" value="ECO:0007669"/>
    <property type="project" value="InterPro"/>
</dbReference>
<feature type="transmembrane region" description="Helical" evidence="7">
    <location>
        <begin position="171"/>
        <end position="189"/>
    </location>
</feature>
<evidence type="ECO:0000259" key="8">
    <source>
        <dbReference type="PROSITE" id="PS50928"/>
    </source>
</evidence>
<dbReference type="Proteomes" id="UP000183769">
    <property type="component" value="Unassembled WGS sequence"/>
</dbReference>
<evidence type="ECO:0000256" key="3">
    <source>
        <dbReference type="ARBA" id="ARBA00022475"/>
    </source>
</evidence>
<dbReference type="Pfam" id="PF12911">
    <property type="entry name" value="OppC_N"/>
    <property type="match status" value="1"/>
</dbReference>
<evidence type="ECO:0000256" key="7">
    <source>
        <dbReference type="RuleBase" id="RU363032"/>
    </source>
</evidence>
<evidence type="ECO:0000256" key="4">
    <source>
        <dbReference type="ARBA" id="ARBA00022692"/>
    </source>
</evidence>
<dbReference type="Pfam" id="PF00528">
    <property type="entry name" value="BPD_transp_1"/>
    <property type="match status" value="1"/>
</dbReference>
<dbReference type="AlphaFoldDB" id="A0A1I5MSU8"/>
<keyword evidence="10" id="KW-1185">Reference proteome</keyword>
<evidence type="ECO:0000313" key="10">
    <source>
        <dbReference type="Proteomes" id="UP000183769"/>
    </source>
</evidence>